<evidence type="ECO:0000313" key="2">
    <source>
        <dbReference type="Proteomes" id="UP000624183"/>
    </source>
</evidence>
<name>A0ABQ3BCZ3_9ACTN</name>
<dbReference type="Proteomes" id="UP000624183">
    <property type="component" value="Unassembled WGS sequence"/>
</dbReference>
<comment type="caution">
    <text evidence="1">The sequence shown here is derived from an EMBL/GenBank/DDBJ whole genome shotgun (WGS) entry which is preliminary data.</text>
</comment>
<keyword evidence="2" id="KW-1185">Reference proteome</keyword>
<reference evidence="2" key="1">
    <citation type="journal article" date="2019" name="Int. J. Syst. Evol. Microbiol.">
        <title>The Global Catalogue of Microorganisms (GCM) 10K type strain sequencing project: providing services to taxonomists for standard genome sequencing and annotation.</title>
        <authorList>
            <consortium name="The Broad Institute Genomics Platform"/>
            <consortium name="The Broad Institute Genome Sequencing Center for Infectious Disease"/>
            <person name="Wu L."/>
            <person name="Ma J."/>
        </authorList>
    </citation>
    <scope>NUCLEOTIDE SEQUENCE [LARGE SCALE GENOMIC DNA]</scope>
    <source>
        <strain evidence="2">JCM 4602</strain>
    </source>
</reference>
<dbReference type="EMBL" id="BMUW01000001">
    <property type="protein sequence ID" value="GGZ36448.1"/>
    <property type="molecule type" value="Genomic_DNA"/>
</dbReference>
<proteinExistence type="predicted"/>
<sequence length="126" mass="13137">MGNPGEEAAAWCSRAAYGRLVLSCVVRGASGGAQVPYAGPDGSKTLPDGDAWRQFCVAWETSHPVWPIGFAEMTAQHNAARLSSLARRAAPMGHAGQMWPSSSISVTSAAICERSDRVSVTCANSG</sequence>
<evidence type="ECO:0000313" key="1">
    <source>
        <dbReference type="EMBL" id="GGZ36448.1"/>
    </source>
</evidence>
<gene>
    <name evidence="1" type="ORF">GCM10010328_07530</name>
</gene>
<organism evidence="1 2">
    <name type="scientific">Streptomyces rubiginosohelvolus</name>
    <dbReference type="NCBI Taxonomy" id="67362"/>
    <lineage>
        <taxon>Bacteria</taxon>
        <taxon>Bacillati</taxon>
        <taxon>Actinomycetota</taxon>
        <taxon>Actinomycetes</taxon>
        <taxon>Kitasatosporales</taxon>
        <taxon>Streptomycetaceae</taxon>
        <taxon>Streptomyces</taxon>
    </lineage>
</organism>
<accession>A0ABQ3BCZ3</accession>
<protein>
    <submittedName>
        <fullName evidence="1">Uncharacterized protein</fullName>
    </submittedName>
</protein>